<accession>A0AAU8FWV3</accession>
<evidence type="ECO:0000259" key="1">
    <source>
        <dbReference type="Pfam" id="PF13304"/>
    </source>
</evidence>
<dbReference type="InterPro" id="IPR027417">
    <property type="entry name" value="P-loop_NTPase"/>
</dbReference>
<gene>
    <name evidence="2" type="ORF">ABRQ22_15415</name>
</gene>
<dbReference type="InterPro" id="IPR003959">
    <property type="entry name" value="ATPase_AAA_core"/>
</dbReference>
<dbReference type="GO" id="GO:0005524">
    <property type="term" value="F:ATP binding"/>
    <property type="evidence" value="ECO:0007669"/>
    <property type="project" value="InterPro"/>
</dbReference>
<organism evidence="2">
    <name type="scientific">Cellulosimicrobium sp. ES-005</name>
    <dbReference type="NCBI Taxonomy" id="3163031"/>
    <lineage>
        <taxon>Bacteria</taxon>
        <taxon>Bacillati</taxon>
        <taxon>Actinomycetota</taxon>
        <taxon>Actinomycetes</taxon>
        <taxon>Micrococcales</taxon>
        <taxon>Promicromonosporaceae</taxon>
        <taxon>Cellulosimicrobium</taxon>
    </lineage>
</organism>
<dbReference type="AlphaFoldDB" id="A0AAU8FWV3"/>
<reference evidence="2" key="1">
    <citation type="submission" date="2024-06" db="EMBL/GenBank/DDBJ databases">
        <title>Complete genome sequence of the cellulolytic actinobacterium, Cellulosimicrobium ES-005.</title>
        <authorList>
            <person name="Matthews C.T."/>
            <person name="Underwood K.D."/>
            <person name="Ghanchi K.M."/>
            <person name="Fields S.D."/>
            <person name="Gardner S.G."/>
        </authorList>
    </citation>
    <scope>NUCLEOTIDE SEQUENCE</scope>
    <source>
        <strain evidence="2">ES-005</strain>
    </source>
</reference>
<dbReference type="Gene3D" id="3.40.50.300">
    <property type="entry name" value="P-loop containing nucleotide triphosphate hydrolases"/>
    <property type="match status" value="2"/>
</dbReference>
<proteinExistence type="predicted"/>
<dbReference type="GO" id="GO:0016887">
    <property type="term" value="F:ATP hydrolysis activity"/>
    <property type="evidence" value="ECO:0007669"/>
    <property type="project" value="InterPro"/>
</dbReference>
<dbReference type="EMBL" id="CP159290">
    <property type="protein sequence ID" value="XCH28971.1"/>
    <property type="molecule type" value="Genomic_DNA"/>
</dbReference>
<protein>
    <submittedName>
        <fullName evidence="2">AAA family ATPase</fullName>
    </submittedName>
</protein>
<dbReference type="Pfam" id="PF13304">
    <property type="entry name" value="AAA_21"/>
    <property type="match status" value="1"/>
</dbReference>
<evidence type="ECO:0000313" key="2">
    <source>
        <dbReference type="EMBL" id="XCH28971.1"/>
    </source>
</evidence>
<dbReference type="RefSeq" id="WP_353707359.1">
    <property type="nucleotide sequence ID" value="NZ_CP159290.1"/>
</dbReference>
<feature type="domain" description="ATPase AAA-type core" evidence="1">
    <location>
        <begin position="30"/>
        <end position="340"/>
    </location>
</feature>
<dbReference type="InterPro" id="IPR051396">
    <property type="entry name" value="Bact_Antivir_Def_Nuclease"/>
</dbReference>
<sequence length="572" mass="63055">MNQLHGIGIEGYRSFSHGSAQYLAPMAKMNLVAGQNNAGKSNLLRVIAGSLPGGRRASQAHPLDMPVGAGADDGPARVSIALPTEVFAEALRARVGSRLGARDFAAMVARFQELLGQPGLEDLLWYRYVFKNPGLELDTDWVLERDQEQTSSHREDSRFLSSAIRSMSGGSSHEDLQRVLTTMDPVGNLPPAATISAFRRIETGDQEGSLDGAGLIHRLAELERPEAVGHDEERAKFDAIQEFTRTVLDDPGLTLTVPTTRNTVNIRLSEGGVLPLEHMGTGIHQVVILAAAATLLTNTVVCMEEPEIHLHPLLQRKLLNYLAHETTNQYVIATHSAHMLDADVASIFHLTHDTRSGTKLDRATTPVQRAGICADLGYRASDLVQANAVVWVEGPSDRIYIRKWIELLEPSMVEGIHYSIMFYGGRLLNHLTADDPDVDEFISLRRLNRQIAILIDSDRIKPRARINATKRRVVDELSTEGFAWVTHGYTIENYVPFEDFRAAVVARHGGARLEAVDRWGNPLAAPALTGVKQPDKLGIARGVAERLRPDSSWPYDLREKVRGLVDFIRAAN</sequence>
<dbReference type="SUPFAM" id="SSF52540">
    <property type="entry name" value="P-loop containing nucleoside triphosphate hydrolases"/>
    <property type="match status" value="1"/>
</dbReference>
<dbReference type="PANTHER" id="PTHR43581:SF2">
    <property type="entry name" value="EXCINUCLEASE ATPASE SUBUNIT"/>
    <property type="match status" value="1"/>
</dbReference>
<dbReference type="PANTHER" id="PTHR43581">
    <property type="entry name" value="ATP/GTP PHOSPHATASE"/>
    <property type="match status" value="1"/>
</dbReference>
<name>A0AAU8FWV3_9MICO</name>